<dbReference type="Proteomes" id="UP000219023">
    <property type="component" value="Unassembled WGS sequence"/>
</dbReference>
<proteinExistence type="predicted"/>
<keyword evidence="1" id="KW-1133">Transmembrane helix</keyword>
<keyword evidence="1" id="KW-0812">Transmembrane</keyword>
<name>A0A285VP18_9GAMM</name>
<organism evidence="2 3">
    <name type="scientific">Chromohalobacter canadensis</name>
    <dbReference type="NCBI Taxonomy" id="141389"/>
    <lineage>
        <taxon>Bacteria</taxon>
        <taxon>Pseudomonadati</taxon>
        <taxon>Pseudomonadota</taxon>
        <taxon>Gammaproteobacteria</taxon>
        <taxon>Oceanospirillales</taxon>
        <taxon>Halomonadaceae</taxon>
        <taxon>Chromohalobacter</taxon>
    </lineage>
</organism>
<gene>
    <name evidence="2" type="ORF">SAMN05421509_10586</name>
</gene>
<evidence type="ECO:0000313" key="3">
    <source>
        <dbReference type="Proteomes" id="UP000219023"/>
    </source>
</evidence>
<sequence>MALHALVWGLVSGLALMLSTWWLTSAVSLSGAVLVGYWWHGQRRWELRQRLDGEHATWQWREASGQWQNTAPIPLRIGACLIGLRIGRRVIWLWPDSAAPTSRRLLRIRLLEAMPSGRH</sequence>
<evidence type="ECO:0000313" key="2">
    <source>
        <dbReference type="EMBL" id="SOC55328.1"/>
    </source>
</evidence>
<dbReference type="AlphaFoldDB" id="A0A285VP18"/>
<reference evidence="2 3" key="1">
    <citation type="submission" date="2017-08" db="EMBL/GenBank/DDBJ databases">
        <authorList>
            <person name="de Groot N.N."/>
        </authorList>
    </citation>
    <scope>NUCLEOTIDE SEQUENCE [LARGE SCALE GENOMIC DNA]</scope>
    <source>
        <strain evidence="2 3">USBA 855</strain>
    </source>
</reference>
<feature type="transmembrane region" description="Helical" evidence="1">
    <location>
        <begin position="20"/>
        <end position="40"/>
    </location>
</feature>
<protein>
    <recommendedName>
        <fullName evidence="4">Toxin CptA</fullName>
    </recommendedName>
</protein>
<accession>A0A285VP18</accession>
<keyword evidence="1" id="KW-0472">Membrane</keyword>
<dbReference type="EMBL" id="OBQJ01000005">
    <property type="protein sequence ID" value="SOC55328.1"/>
    <property type="molecule type" value="Genomic_DNA"/>
</dbReference>
<evidence type="ECO:0008006" key="4">
    <source>
        <dbReference type="Google" id="ProtNLM"/>
    </source>
</evidence>
<evidence type="ECO:0000256" key="1">
    <source>
        <dbReference type="SAM" id="Phobius"/>
    </source>
</evidence>